<evidence type="ECO:0000256" key="1">
    <source>
        <dbReference type="ARBA" id="ARBA00004651"/>
    </source>
</evidence>
<proteinExistence type="predicted"/>
<dbReference type="RefSeq" id="WP_188517527.1">
    <property type="nucleotide sequence ID" value="NZ_BMES01000001.1"/>
</dbReference>
<feature type="transmembrane region" description="Helical" evidence="6">
    <location>
        <begin position="167"/>
        <end position="186"/>
    </location>
</feature>
<dbReference type="AlphaFoldDB" id="A0A917I7D7"/>
<evidence type="ECO:0000313" key="8">
    <source>
        <dbReference type="Proteomes" id="UP000603912"/>
    </source>
</evidence>
<dbReference type="GO" id="GO:0005886">
    <property type="term" value="C:plasma membrane"/>
    <property type="evidence" value="ECO:0007669"/>
    <property type="project" value="UniProtKB-SubCell"/>
</dbReference>
<comment type="caution">
    <text evidence="7">The sequence shown here is derived from an EMBL/GenBank/DDBJ whole genome shotgun (WGS) entry which is preliminary data.</text>
</comment>
<evidence type="ECO:0000313" key="7">
    <source>
        <dbReference type="EMBL" id="GGH18460.1"/>
    </source>
</evidence>
<evidence type="ECO:0000256" key="2">
    <source>
        <dbReference type="ARBA" id="ARBA00022475"/>
    </source>
</evidence>
<dbReference type="Proteomes" id="UP000603912">
    <property type="component" value="Unassembled WGS sequence"/>
</dbReference>
<evidence type="ECO:0000256" key="5">
    <source>
        <dbReference type="ARBA" id="ARBA00023136"/>
    </source>
</evidence>
<dbReference type="InterPro" id="IPR001851">
    <property type="entry name" value="ABC_transp_permease"/>
</dbReference>
<organism evidence="7 8">
    <name type="scientific">Alsobacter metallidurans</name>
    <dbReference type="NCBI Taxonomy" id="340221"/>
    <lineage>
        <taxon>Bacteria</taxon>
        <taxon>Pseudomonadati</taxon>
        <taxon>Pseudomonadota</taxon>
        <taxon>Alphaproteobacteria</taxon>
        <taxon>Hyphomicrobiales</taxon>
        <taxon>Alsobacteraceae</taxon>
        <taxon>Alsobacter</taxon>
    </lineage>
</organism>
<keyword evidence="8" id="KW-1185">Reference proteome</keyword>
<feature type="transmembrane region" description="Helical" evidence="6">
    <location>
        <begin position="92"/>
        <end position="111"/>
    </location>
</feature>
<protein>
    <submittedName>
        <fullName evidence="7">Amino acid ABC transporter permease</fullName>
    </submittedName>
</protein>
<feature type="transmembrane region" description="Helical" evidence="6">
    <location>
        <begin position="218"/>
        <end position="236"/>
    </location>
</feature>
<dbReference type="InterPro" id="IPR043428">
    <property type="entry name" value="LivM-like"/>
</dbReference>
<evidence type="ECO:0000256" key="4">
    <source>
        <dbReference type="ARBA" id="ARBA00022989"/>
    </source>
</evidence>
<name>A0A917I7D7_9HYPH</name>
<dbReference type="PANTHER" id="PTHR30482">
    <property type="entry name" value="HIGH-AFFINITY BRANCHED-CHAIN AMINO ACID TRANSPORT SYSTEM PERMEASE"/>
    <property type="match status" value="1"/>
</dbReference>
<gene>
    <name evidence="7" type="ORF">GCM10007036_20670</name>
</gene>
<dbReference type="EMBL" id="BMES01000001">
    <property type="protein sequence ID" value="GGH18460.1"/>
    <property type="molecule type" value="Genomic_DNA"/>
</dbReference>
<keyword evidence="4 6" id="KW-1133">Transmembrane helix</keyword>
<sequence length="333" mass="35327">MITRLVRTAPPRALLLLGLLLAVLLAAPLALDRYLTSVLILVFWFAYVGQAWNIMMGFAGLLSLGHALYVGLGAYVAATLFVKLGIGPWAGLWLSAFVSVAVGAAIGWLGFRFRIEGVYFSLLTIAFAEVARIGFDHIGWTGGAAGLFLPVSAEAGAWFNLRGGPLFFYYLALMMATAAFVLCAALRASRLGYRWLAVREDAEAARALGIDVFRARMAAVLISAGLTSLGGVFYAFYYNNLFPGQVFDISRSIEMILAPIVGGVGTLFGPVLGAFILTPLGEALIAITGALGLNAPGTKAVFYGVCLMAIVILAPNGLWPALKRRLGVPEGDV</sequence>
<evidence type="ECO:0000256" key="3">
    <source>
        <dbReference type="ARBA" id="ARBA00022692"/>
    </source>
</evidence>
<keyword evidence="3 6" id="KW-0812">Transmembrane</keyword>
<dbReference type="PANTHER" id="PTHR30482:SF10">
    <property type="entry name" value="HIGH-AFFINITY BRANCHED-CHAIN AMINO ACID TRANSPORT PROTEIN BRAE"/>
    <property type="match status" value="1"/>
</dbReference>
<dbReference type="CDD" id="cd06581">
    <property type="entry name" value="TM_PBP1_LivM_like"/>
    <property type="match status" value="1"/>
</dbReference>
<evidence type="ECO:0000256" key="6">
    <source>
        <dbReference type="SAM" id="Phobius"/>
    </source>
</evidence>
<feature type="transmembrane region" description="Helical" evidence="6">
    <location>
        <begin position="67"/>
        <end position="86"/>
    </location>
</feature>
<comment type="subcellular location">
    <subcellularLocation>
        <location evidence="1">Cell membrane</location>
        <topology evidence="1">Multi-pass membrane protein</topology>
    </subcellularLocation>
</comment>
<dbReference type="Pfam" id="PF02653">
    <property type="entry name" value="BPD_transp_2"/>
    <property type="match status" value="1"/>
</dbReference>
<keyword evidence="2" id="KW-1003">Cell membrane</keyword>
<feature type="transmembrane region" description="Helical" evidence="6">
    <location>
        <begin position="36"/>
        <end position="55"/>
    </location>
</feature>
<dbReference type="GO" id="GO:0015658">
    <property type="term" value="F:branched-chain amino acid transmembrane transporter activity"/>
    <property type="evidence" value="ECO:0007669"/>
    <property type="project" value="InterPro"/>
</dbReference>
<reference evidence="7" key="2">
    <citation type="submission" date="2020-09" db="EMBL/GenBank/DDBJ databases">
        <authorList>
            <person name="Sun Q."/>
            <person name="Zhou Y."/>
        </authorList>
    </citation>
    <scope>NUCLEOTIDE SEQUENCE</scope>
    <source>
        <strain evidence="7">CGMCC 1.12214</strain>
    </source>
</reference>
<feature type="transmembrane region" description="Helical" evidence="6">
    <location>
        <begin position="300"/>
        <end position="319"/>
    </location>
</feature>
<keyword evidence="5 6" id="KW-0472">Membrane</keyword>
<accession>A0A917I7D7</accession>
<feature type="transmembrane region" description="Helical" evidence="6">
    <location>
        <begin position="118"/>
        <end position="135"/>
    </location>
</feature>
<reference evidence="7" key="1">
    <citation type="journal article" date="2014" name="Int. J. Syst. Evol. Microbiol.">
        <title>Complete genome sequence of Corynebacterium casei LMG S-19264T (=DSM 44701T), isolated from a smear-ripened cheese.</title>
        <authorList>
            <consortium name="US DOE Joint Genome Institute (JGI-PGF)"/>
            <person name="Walter F."/>
            <person name="Albersmeier A."/>
            <person name="Kalinowski J."/>
            <person name="Ruckert C."/>
        </authorList>
    </citation>
    <scope>NUCLEOTIDE SEQUENCE</scope>
    <source>
        <strain evidence="7">CGMCC 1.12214</strain>
    </source>
</reference>